<comment type="similarity">
    <text evidence="1">Belongs to the TEC1 family.</text>
</comment>
<feature type="compositionally biased region" description="Low complexity" evidence="3">
    <location>
        <begin position="322"/>
        <end position="341"/>
    </location>
</feature>
<protein>
    <recommendedName>
        <fullName evidence="4">TEA domain-containing protein</fullName>
    </recommendedName>
</protein>
<sequence length="410" mass="43992">MSMGHSKASSSAALKRSRSPSADRAVAPASPNTNAAVKSILNSRKCWRSLKGKEEPVWPPQLEAALIEGLERYKPSESKSTRTLGRFPMRNKFVADHIFETTGVRRTPKQVGSRIQQLRDTQSGKQILKVISDRHYEMMHPHRASSSRGGAGTAACALQNSGMMPTLSPSHIWVKTLPASAAWRFGSYPPSTGDLHSSMPRPLRLINPTVTFSSLSQAPCQSIFTVYRHGELAHQEIAPVSITASTSGPAATPCWLYSTTLVPKYWAHLCDAEDPTSYAVHQEVMRVPLSTHAPAPPLLSVCYHFVHGGAAPPQHSPPPLSPRSSSGASDASSSLSRESSPTYPHDVDAKPYAFPGGAGASPLVFAPYDAGSPASPLDLRAASVGVDGWSYGLQDSFGACDPIFDPYINL</sequence>
<dbReference type="Gene3D" id="6.10.20.40">
    <property type="entry name" value="TEA/ATTS domain"/>
    <property type="match status" value="1"/>
</dbReference>
<proteinExistence type="inferred from homology"/>
<name>A0A0C3NNP8_PHLG1</name>
<dbReference type="STRING" id="745531.A0A0C3NNP8"/>
<dbReference type="GO" id="GO:0003700">
    <property type="term" value="F:DNA-binding transcription factor activity"/>
    <property type="evidence" value="ECO:0007669"/>
    <property type="project" value="InterPro"/>
</dbReference>
<feature type="region of interest" description="Disordered" evidence="3">
    <location>
        <begin position="1"/>
        <end position="35"/>
    </location>
</feature>
<gene>
    <name evidence="5" type="ORF">PHLGIDRAFT_35786</name>
</gene>
<feature type="domain" description="TEA" evidence="4">
    <location>
        <begin position="51"/>
        <end position="125"/>
    </location>
</feature>
<dbReference type="Pfam" id="PF01285">
    <property type="entry name" value="TEA"/>
    <property type="match status" value="1"/>
</dbReference>
<evidence type="ECO:0000256" key="3">
    <source>
        <dbReference type="SAM" id="MobiDB-lite"/>
    </source>
</evidence>
<evidence type="ECO:0000256" key="2">
    <source>
        <dbReference type="PROSITE-ProRule" id="PRU00505"/>
    </source>
</evidence>
<dbReference type="InterPro" id="IPR038096">
    <property type="entry name" value="TEA/ATTS_sf"/>
</dbReference>
<dbReference type="InterPro" id="IPR000818">
    <property type="entry name" value="TEA/ATTS_dom"/>
</dbReference>
<organism evidence="5 6">
    <name type="scientific">Phlebiopsis gigantea (strain 11061_1 CR5-6)</name>
    <name type="common">White-rot fungus</name>
    <name type="synonym">Peniophora gigantea</name>
    <dbReference type="NCBI Taxonomy" id="745531"/>
    <lineage>
        <taxon>Eukaryota</taxon>
        <taxon>Fungi</taxon>
        <taxon>Dikarya</taxon>
        <taxon>Basidiomycota</taxon>
        <taxon>Agaricomycotina</taxon>
        <taxon>Agaricomycetes</taxon>
        <taxon>Polyporales</taxon>
        <taxon>Phanerochaetaceae</taxon>
        <taxon>Phlebiopsis</taxon>
    </lineage>
</organism>
<dbReference type="AlphaFoldDB" id="A0A0C3NNP8"/>
<keyword evidence="6" id="KW-1185">Reference proteome</keyword>
<dbReference type="Proteomes" id="UP000053257">
    <property type="component" value="Unassembled WGS sequence"/>
</dbReference>
<feature type="compositionally biased region" description="Low complexity" evidence="3">
    <location>
        <begin position="1"/>
        <end position="22"/>
    </location>
</feature>
<feature type="region of interest" description="Disordered" evidence="3">
    <location>
        <begin position="313"/>
        <end position="348"/>
    </location>
</feature>
<dbReference type="SMART" id="SM00426">
    <property type="entry name" value="TEA"/>
    <property type="match status" value="1"/>
</dbReference>
<dbReference type="PROSITE" id="PS51088">
    <property type="entry name" value="TEA_2"/>
    <property type="match status" value="1"/>
</dbReference>
<accession>A0A0C3NNP8</accession>
<feature type="DNA-binding region" description="TEA" evidence="2">
    <location>
        <begin position="51"/>
        <end position="125"/>
    </location>
</feature>
<dbReference type="HOGENOM" id="CLU_036087_1_0_1"/>
<dbReference type="OrthoDB" id="10006572at2759"/>
<reference evidence="5 6" key="1">
    <citation type="journal article" date="2014" name="PLoS Genet.">
        <title>Analysis of the Phlebiopsis gigantea genome, transcriptome and secretome provides insight into its pioneer colonization strategies of wood.</title>
        <authorList>
            <person name="Hori C."/>
            <person name="Ishida T."/>
            <person name="Igarashi K."/>
            <person name="Samejima M."/>
            <person name="Suzuki H."/>
            <person name="Master E."/>
            <person name="Ferreira P."/>
            <person name="Ruiz-Duenas F.J."/>
            <person name="Held B."/>
            <person name="Canessa P."/>
            <person name="Larrondo L.F."/>
            <person name="Schmoll M."/>
            <person name="Druzhinina I.S."/>
            <person name="Kubicek C.P."/>
            <person name="Gaskell J.A."/>
            <person name="Kersten P."/>
            <person name="St John F."/>
            <person name="Glasner J."/>
            <person name="Sabat G."/>
            <person name="Splinter BonDurant S."/>
            <person name="Syed K."/>
            <person name="Yadav J."/>
            <person name="Mgbeahuruike A.C."/>
            <person name="Kovalchuk A."/>
            <person name="Asiegbu F.O."/>
            <person name="Lackner G."/>
            <person name="Hoffmeister D."/>
            <person name="Rencoret J."/>
            <person name="Gutierrez A."/>
            <person name="Sun H."/>
            <person name="Lindquist E."/>
            <person name="Barry K."/>
            <person name="Riley R."/>
            <person name="Grigoriev I.V."/>
            <person name="Henrissat B."/>
            <person name="Kues U."/>
            <person name="Berka R.M."/>
            <person name="Martinez A.T."/>
            <person name="Covert S.F."/>
            <person name="Blanchette R.A."/>
            <person name="Cullen D."/>
        </authorList>
    </citation>
    <scope>NUCLEOTIDE SEQUENCE [LARGE SCALE GENOMIC DNA]</scope>
    <source>
        <strain evidence="5 6">11061_1 CR5-6</strain>
    </source>
</reference>
<evidence type="ECO:0000259" key="4">
    <source>
        <dbReference type="PROSITE" id="PS51088"/>
    </source>
</evidence>
<evidence type="ECO:0000313" key="5">
    <source>
        <dbReference type="EMBL" id="KIP06734.1"/>
    </source>
</evidence>
<dbReference type="EMBL" id="KN840511">
    <property type="protein sequence ID" value="KIP06734.1"/>
    <property type="molecule type" value="Genomic_DNA"/>
</dbReference>
<evidence type="ECO:0000313" key="6">
    <source>
        <dbReference type="Proteomes" id="UP000053257"/>
    </source>
</evidence>
<evidence type="ECO:0000256" key="1">
    <source>
        <dbReference type="ARBA" id="ARBA00008421"/>
    </source>
</evidence>